<evidence type="ECO:0000256" key="11">
    <source>
        <dbReference type="ARBA" id="ARBA00023237"/>
    </source>
</evidence>
<dbReference type="Gene3D" id="2.170.130.10">
    <property type="entry name" value="TonB-dependent receptor, plug domain"/>
    <property type="match status" value="1"/>
</dbReference>
<dbReference type="CDD" id="cd01347">
    <property type="entry name" value="ligand_gated_channel"/>
    <property type="match status" value="1"/>
</dbReference>
<keyword evidence="3 12" id="KW-0813">Transport</keyword>
<dbReference type="KEGG" id="ptw:TUM18999_40920"/>
<evidence type="ECO:0000256" key="12">
    <source>
        <dbReference type="PROSITE-ProRule" id="PRU01360"/>
    </source>
</evidence>
<evidence type="ECO:0000313" key="17">
    <source>
        <dbReference type="EMBL" id="GJN55596.1"/>
    </source>
</evidence>
<comment type="similarity">
    <text evidence="2 12 13">Belongs to the TonB-dependent receptor family.</text>
</comment>
<dbReference type="InterPro" id="IPR011276">
    <property type="entry name" value="TonB_haem/Hb_rcpt"/>
</dbReference>
<dbReference type="Gene3D" id="3.55.50.30">
    <property type="match status" value="1"/>
</dbReference>
<keyword evidence="11 12" id="KW-0998">Cell outer membrane</keyword>
<dbReference type="NCBIfam" id="TIGR01785">
    <property type="entry name" value="TonB-hemin"/>
    <property type="match status" value="1"/>
</dbReference>
<dbReference type="FunFam" id="3.55.50.30:FF:000002">
    <property type="entry name" value="Probable TonB-dependent receptor"/>
    <property type="match status" value="1"/>
</dbReference>
<dbReference type="Gene3D" id="2.40.170.20">
    <property type="entry name" value="TonB-dependent receptor, beta-barrel domain"/>
    <property type="match status" value="1"/>
</dbReference>
<dbReference type="InterPro" id="IPR036942">
    <property type="entry name" value="Beta-barrel_TonB_sf"/>
</dbReference>
<feature type="domain" description="Secretin/TonB short N-terminal" evidence="15">
    <location>
        <begin position="55"/>
        <end position="105"/>
    </location>
</feature>
<dbReference type="GO" id="GO:0015232">
    <property type="term" value="F:heme transmembrane transporter activity"/>
    <property type="evidence" value="ECO:0007669"/>
    <property type="project" value="InterPro"/>
</dbReference>
<feature type="chain" id="PRO_5026819013" evidence="14">
    <location>
        <begin position="31"/>
        <end position="844"/>
    </location>
</feature>
<dbReference type="PROSITE" id="PS52016">
    <property type="entry name" value="TONB_DEPENDENT_REC_3"/>
    <property type="match status" value="1"/>
</dbReference>
<dbReference type="PANTHER" id="PTHR30442">
    <property type="entry name" value="IRON III DICITRATE TRANSPORT PROTEIN FECA"/>
    <property type="match status" value="1"/>
</dbReference>
<keyword evidence="19" id="KW-1185">Reference proteome</keyword>
<dbReference type="EMBL" id="BQKM01000019">
    <property type="protein sequence ID" value="GJN55596.1"/>
    <property type="molecule type" value="Genomic_DNA"/>
</dbReference>
<protein>
    <submittedName>
        <fullName evidence="16">Heme utilization protein</fullName>
    </submittedName>
</protein>
<evidence type="ECO:0000256" key="10">
    <source>
        <dbReference type="ARBA" id="ARBA00023136"/>
    </source>
</evidence>
<dbReference type="Pfam" id="PF07660">
    <property type="entry name" value="STN"/>
    <property type="match status" value="1"/>
</dbReference>
<evidence type="ECO:0000313" key="18">
    <source>
        <dbReference type="Proteomes" id="UP000509383"/>
    </source>
</evidence>
<dbReference type="RefSeq" id="WP_173178023.1">
    <property type="nucleotide sequence ID" value="NZ_AP023189.1"/>
</dbReference>
<comment type="subcellular location">
    <subcellularLocation>
        <location evidence="1 12">Cell outer membrane</location>
        <topology evidence="1 12">Multi-pass membrane protein</topology>
    </subcellularLocation>
</comment>
<keyword evidence="9 13" id="KW-0798">TonB box</keyword>
<name>A0A6J4EBQ1_9PSED</name>
<dbReference type="InterPro" id="IPR037066">
    <property type="entry name" value="Plug_dom_sf"/>
</dbReference>
<evidence type="ECO:0000256" key="2">
    <source>
        <dbReference type="ARBA" id="ARBA00009810"/>
    </source>
</evidence>
<dbReference type="EMBL" id="AP023189">
    <property type="protein sequence ID" value="BCG25901.1"/>
    <property type="molecule type" value="Genomic_DNA"/>
</dbReference>
<reference evidence="16 18" key="1">
    <citation type="submission" date="2020-05" db="EMBL/GenBank/DDBJ databases">
        <title>Characterization of novel class B3 metallo-beta-lactamase from novel Pseudomonas species.</title>
        <authorList>
            <person name="Yamada K."/>
            <person name="Aoki K."/>
            <person name="Ishii Y."/>
        </authorList>
    </citation>
    <scope>NUCLEOTIDE SEQUENCE [LARGE SCALE GENOMIC DNA]</scope>
    <source>
        <strain evidence="16 18">TUM18999</strain>
        <strain evidence="17 19">TUM20286</strain>
    </source>
</reference>
<evidence type="ECO:0000256" key="3">
    <source>
        <dbReference type="ARBA" id="ARBA00022448"/>
    </source>
</evidence>
<dbReference type="GO" id="GO:0009279">
    <property type="term" value="C:cell outer membrane"/>
    <property type="evidence" value="ECO:0007669"/>
    <property type="project" value="UniProtKB-SubCell"/>
</dbReference>
<keyword evidence="10 12" id="KW-0472">Membrane</keyword>
<evidence type="ECO:0000313" key="16">
    <source>
        <dbReference type="EMBL" id="BCG25901.1"/>
    </source>
</evidence>
<dbReference type="InterPro" id="IPR000531">
    <property type="entry name" value="Beta-barrel_TonB"/>
</dbReference>
<dbReference type="SUPFAM" id="SSF56935">
    <property type="entry name" value="Porins"/>
    <property type="match status" value="1"/>
</dbReference>
<dbReference type="Proteomes" id="UP001054892">
    <property type="component" value="Unassembled WGS sequence"/>
</dbReference>
<evidence type="ECO:0000256" key="8">
    <source>
        <dbReference type="ARBA" id="ARBA00023004"/>
    </source>
</evidence>
<sequence>MNTRSTRFALRRLVAGGALATFLLSGSALAQDHDFNLPAQSMASALTALAQQSQLQILFDESQLRDLRAPALAGRYSARAALQRLLAGSGLELVEAGDGFVVRRRMQEAGADNAIQLDAQTIVGNGTSVDSSSVGRSTLTRKEIERQQADNVPSLLQTLPGVTMGGSAKPGGQTVNIWGLGDAEDVPFTLDGASKSGFERYQQGTVFIEPELIKRIEVEKGPYSVFTGNGGFGGTVHMETKDAPDLLEDGRDVGAMLKYGYHSNDQQKIYSGAVYGRTEDGRADGLAYLTTRDGRDMKLAGHIQIEPGYEYPERYPHTDQKLDGALLKGNFRPNEEHGFGLTYMRSVTEQFGPFSAASFYLPSKYSVDLYGGLENAMRRNLADREVVDTTWAGKYTYQPLDNPWIDLELKASYSETEQTDERRAGANYSLTSGGKWIRTDYQDKVVELRNISRFSTAALEHELTTGLAWHHHNRDVLMYLPGSTYNVARYNYGWFQPYFMPRGEQTTRSAYVQDAITLGDVTITPSMRFDAVRNQGKENLASVYNNAALGHDYSAQEYSGWSPRLSVFWRVNDNLGLFADYARTWRAPVIDEQYELQNSTTIGGTSRGLDPERIRGVRGGSVLSFGDLIAANDALQVRTTLFHHKIDDEIFKLRSIACERQAIEGGTISAKCASLLPLPNYRNLESLTLKGFEVEAYYDSSRMYGSLSYSWVSGKHQGAYSNPWGPDVWVRDVPAPKWVAMVGVKIPEISTQVGWQGEFVRKTDRVPGDLYDVTGETVWDHFENDSYDVHRLFAEWAPQTGDLKGTKVNFTLDNVFNRFYRANLSGDAAYSQGRNAKISITRFF</sequence>
<dbReference type="Pfam" id="PF00593">
    <property type="entry name" value="TonB_dep_Rec_b-barrel"/>
    <property type="match status" value="1"/>
</dbReference>
<dbReference type="InterPro" id="IPR010949">
    <property type="entry name" value="TonB_Hb/transfer/lactofer_rcpt"/>
</dbReference>
<evidence type="ECO:0000256" key="7">
    <source>
        <dbReference type="ARBA" id="ARBA00022729"/>
    </source>
</evidence>
<evidence type="ECO:0000256" key="5">
    <source>
        <dbReference type="ARBA" id="ARBA00022496"/>
    </source>
</evidence>
<dbReference type="PANTHER" id="PTHR30442:SF0">
    <property type="entry name" value="FE(3+) DICITRATE TRANSPORT PROTEIN FECA"/>
    <property type="match status" value="1"/>
</dbReference>
<dbReference type="Pfam" id="PF07715">
    <property type="entry name" value="Plug"/>
    <property type="match status" value="1"/>
</dbReference>
<keyword evidence="8" id="KW-0408">Iron</keyword>
<dbReference type="InterPro" id="IPR012910">
    <property type="entry name" value="Plug_dom"/>
</dbReference>
<dbReference type="GO" id="GO:0033214">
    <property type="term" value="P:siderophore-iron import into cell"/>
    <property type="evidence" value="ECO:0007669"/>
    <property type="project" value="TreeGrafter"/>
</dbReference>
<dbReference type="SMART" id="SM00965">
    <property type="entry name" value="STN"/>
    <property type="match status" value="1"/>
</dbReference>
<evidence type="ECO:0000259" key="15">
    <source>
        <dbReference type="SMART" id="SM00965"/>
    </source>
</evidence>
<evidence type="ECO:0000313" key="19">
    <source>
        <dbReference type="Proteomes" id="UP001054892"/>
    </source>
</evidence>
<evidence type="ECO:0000256" key="4">
    <source>
        <dbReference type="ARBA" id="ARBA00022452"/>
    </source>
</evidence>
<keyword evidence="4 12" id="KW-1134">Transmembrane beta strand</keyword>
<evidence type="ECO:0000256" key="6">
    <source>
        <dbReference type="ARBA" id="ARBA00022692"/>
    </source>
</evidence>
<dbReference type="FunFam" id="2.40.170.20:FF:000014">
    <property type="entry name" value="TonB-dependent haem/haemoglobin receptor"/>
    <property type="match status" value="1"/>
</dbReference>
<evidence type="ECO:0000256" key="14">
    <source>
        <dbReference type="SAM" id="SignalP"/>
    </source>
</evidence>
<keyword evidence="5" id="KW-0406">Ion transport</keyword>
<dbReference type="Proteomes" id="UP000509383">
    <property type="component" value="Chromosome"/>
</dbReference>
<dbReference type="NCBIfam" id="TIGR01786">
    <property type="entry name" value="TonB-hemlactrns"/>
    <property type="match status" value="1"/>
</dbReference>
<dbReference type="InterPro" id="IPR039426">
    <property type="entry name" value="TonB-dep_rcpt-like"/>
</dbReference>
<organism evidence="16 18">
    <name type="scientific">Pseudomonas tohonis</name>
    <dbReference type="NCBI Taxonomy" id="2725477"/>
    <lineage>
        <taxon>Bacteria</taxon>
        <taxon>Pseudomonadati</taxon>
        <taxon>Pseudomonadota</taxon>
        <taxon>Gammaproteobacteria</taxon>
        <taxon>Pseudomonadales</taxon>
        <taxon>Pseudomonadaceae</taxon>
        <taxon>Pseudomonas</taxon>
    </lineage>
</organism>
<evidence type="ECO:0000256" key="13">
    <source>
        <dbReference type="RuleBase" id="RU003357"/>
    </source>
</evidence>
<evidence type="ECO:0000256" key="9">
    <source>
        <dbReference type="ARBA" id="ARBA00023077"/>
    </source>
</evidence>
<keyword evidence="7 14" id="KW-0732">Signal</keyword>
<keyword evidence="6 12" id="KW-0812">Transmembrane</keyword>
<feature type="signal peptide" evidence="14">
    <location>
        <begin position="1"/>
        <end position="30"/>
    </location>
</feature>
<proteinExistence type="inferred from homology"/>
<gene>
    <name evidence="16" type="ORF">TUM18999_40920</name>
    <name evidence="17" type="ORF">TUM20286_53480</name>
</gene>
<dbReference type="InterPro" id="IPR011662">
    <property type="entry name" value="Secretin/TonB_short_N"/>
</dbReference>
<accession>A0A6J4EBQ1</accession>
<evidence type="ECO:0000256" key="1">
    <source>
        <dbReference type="ARBA" id="ARBA00004571"/>
    </source>
</evidence>
<dbReference type="AlphaFoldDB" id="A0A6J4EBQ1"/>
<keyword evidence="5" id="KW-0410">Iron transport</keyword>